<reference evidence="15 16" key="1">
    <citation type="submission" date="2017-06" db="EMBL/GenBank/DDBJ databases">
        <title>Novel microbial phyla capable of carbon fixation and sulfur reduction in deep-sea sediments.</title>
        <authorList>
            <person name="Huang J."/>
            <person name="Baker B."/>
            <person name="Wang Y."/>
        </authorList>
    </citation>
    <scope>NUCLEOTIDE SEQUENCE [LARGE SCALE GENOMIC DNA]</scope>
    <source>
        <strain evidence="15">B3_LCP</strain>
    </source>
</reference>
<comment type="caution">
    <text evidence="15">The sequence shown here is derived from an EMBL/GenBank/DDBJ whole genome shotgun (WGS) entry which is preliminary data.</text>
</comment>
<dbReference type="PROSITE" id="PS52016">
    <property type="entry name" value="TONB_DEPENDENT_REC_3"/>
    <property type="match status" value="1"/>
</dbReference>
<dbReference type="InterPro" id="IPR008969">
    <property type="entry name" value="CarboxyPept-like_regulatory"/>
</dbReference>
<dbReference type="InterPro" id="IPR037066">
    <property type="entry name" value="Plug_dom_sf"/>
</dbReference>
<dbReference type="SUPFAM" id="SSF56935">
    <property type="entry name" value="Porins"/>
    <property type="match status" value="1"/>
</dbReference>
<dbReference type="GO" id="GO:0044718">
    <property type="term" value="P:siderophore transmembrane transport"/>
    <property type="evidence" value="ECO:0007669"/>
    <property type="project" value="TreeGrafter"/>
</dbReference>
<dbReference type="Pfam" id="PF00593">
    <property type="entry name" value="TonB_dep_Rec_b-barrel"/>
    <property type="match status" value="1"/>
</dbReference>
<evidence type="ECO:0000256" key="1">
    <source>
        <dbReference type="ARBA" id="ARBA00004571"/>
    </source>
</evidence>
<name>A0A532V5H5_UNCL8</name>
<comment type="similarity">
    <text evidence="10 11">Belongs to the TonB-dependent receptor family.</text>
</comment>
<organism evidence="15 16">
    <name type="scientific">candidate division LCP-89 bacterium B3_LCP</name>
    <dbReference type="NCBI Taxonomy" id="2012998"/>
    <lineage>
        <taxon>Bacteria</taxon>
        <taxon>Pseudomonadati</taxon>
        <taxon>Bacteria division LCP-89</taxon>
    </lineage>
</organism>
<keyword evidence="2 10" id="KW-0813">Transport</keyword>
<evidence type="ECO:0000256" key="7">
    <source>
        <dbReference type="ARBA" id="ARBA00023136"/>
    </source>
</evidence>
<feature type="chain" id="PRO_5022212364" description="TonB-dependent receptor" evidence="12">
    <location>
        <begin position="27"/>
        <end position="911"/>
    </location>
</feature>
<dbReference type="GO" id="GO:0009279">
    <property type="term" value="C:cell outer membrane"/>
    <property type="evidence" value="ECO:0007669"/>
    <property type="project" value="UniProtKB-SubCell"/>
</dbReference>
<dbReference type="Proteomes" id="UP000319619">
    <property type="component" value="Unassembled WGS sequence"/>
</dbReference>
<evidence type="ECO:0000256" key="12">
    <source>
        <dbReference type="SAM" id="SignalP"/>
    </source>
</evidence>
<dbReference type="AlphaFoldDB" id="A0A532V5H5"/>
<evidence type="ECO:0000256" key="9">
    <source>
        <dbReference type="ARBA" id="ARBA00023237"/>
    </source>
</evidence>
<keyword evidence="4 10" id="KW-0812">Transmembrane</keyword>
<dbReference type="SUPFAM" id="SSF49464">
    <property type="entry name" value="Carboxypeptidase regulatory domain-like"/>
    <property type="match status" value="1"/>
</dbReference>
<evidence type="ECO:0000256" key="8">
    <source>
        <dbReference type="ARBA" id="ARBA00023170"/>
    </source>
</evidence>
<evidence type="ECO:0000256" key="6">
    <source>
        <dbReference type="ARBA" id="ARBA00023077"/>
    </source>
</evidence>
<dbReference type="Pfam" id="PF07715">
    <property type="entry name" value="Plug"/>
    <property type="match status" value="1"/>
</dbReference>
<keyword evidence="5 12" id="KW-0732">Signal</keyword>
<keyword evidence="6 11" id="KW-0798">TonB box</keyword>
<dbReference type="GO" id="GO:0015344">
    <property type="term" value="F:siderophore uptake transmembrane transporter activity"/>
    <property type="evidence" value="ECO:0007669"/>
    <property type="project" value="TreeGrafter"/>
</dbReference>
<dbReference type="InterPro" id="IPR036942">
    <property type="entry name" value="Beta-barrel_TonB_sf"/>
</dbReference>
<evidence type="ECO:0000256" key="10">
    <source>
        <dbReference type="PROSITE-ProRule" id="PRU01360"/>
    </source>
</evidence>
<keyword evidence="9 10" id="KW-0998">Cell outer membrane</keyword>
<keyword evidence="8" id="KW-0675">Receptor</keyword>
<evidence type="ECO:0000256" key="3">
    <source>
        <dbReference type="ARBA" id="ARBA00022452"/>
    </source>
</evidence>
<comment type="subcellular location">
    <subcellularLocation>
        <location evidence="1 10">Cell outer membrane</location>
        <topology evidence="1 10">Multi-pass membrane protein</topology>
    </subcellularLocation>
</comment>
<evidence type="ECO:0000259" key="13">
    <source>
        <dbReference type="Pfam" id="PF00593"/>
    </source>
</evidence>
<dbReference type="Gene3D" id="2.170.130.10">
    <property type="entry name" value="TonB-dependent receptor, plug domain"/>
    <property type="match status" value="1"/>
</dbReference>
<sequence length="911" mass="102176">MQKTCKITIFLSIFAILLLSATAAWGGVLRGVVTNVDTGEPVSDANVTIPGTYFGAATDLNGAFYIMNVPAGAYDVRISCLGYTEQIMGGIVVPPTGEKLLKITLKPTLLSAGQEVVVVGERPLIDVDDTASRTRVGSEEIENLVVEDVEDLLANQLGVVKENNEIHIRGGRADEHLYRIDGLDIKDPISGAGYGIYLSADAIEELEVITGGFNAEYGQAMSGVIDIKTKEGGDRYSGSMSIKSDNFGSNVPVENQNIKSLEFSLGGPDKLLTKMLPGEGNIFINGYGFVSDTYLPHANDLVPYDNAYDFLAPNEENNWSILSKYTWWMTPVSKLQFSYGRSLQINQGYFQPLIEDKIYYPESYGNILDNYNTFTWEGIQSSITYTQTLSARAFFEIQLGRFYNRVHSAPYGFNYDDSTYVVGQPFDLGPTIYFSDPYGNIITKTGDDLYDVGYGYYWHDHHSDTYSVKGDFTLKAGKKHTIKTGIDLETTELQMLHINDPWLGVEQGLLGGDWDSYNAHTAAAALYVQDKIEFEGMIANVGLRFDTWFPGKYIENAVADPNTVALTDEARQYFYDNTFEFLGYRGKGHLSPRLGISHPITEGDVLFLSYGHFSQRPKYAYVYSKLGSGTQSTFQLFGNPNLEPTTTVAYEMGVRHRFSADRTIELVAFYKDLFNYATSFEIRDINRGTTYYQYFNIDNARVRGLEMRLRARWERITARIDATYQIATGKSSSATANLQAAAGNVLLQNSTLGESYLNWDRPIRLALDLYYRVGQNDHPKLFGIRLPSDWGASVRWEIESGKRYTTAFLTETGDIQYDPETNNALSDPWNTVDAKVYKDFRFGGVRYTIFAEVENLFNFKRPKTLNSLTGRAFEPGDPYPLTWENNLGYVTLDPSRYGEPRKMICGMSVKF</sequence>
<protein>
    <recommendedName>
        <fullName evidence="17">TonB-dependent receptor</fullName>
    </recommendedName>
</protein>
<feature type="domain" description="TonB-dependent receptor plug" evidence="14">
    <location>
        <begin position="130"/>
        <end position="224"/>
    </location>
</feature>
<evidence type="ECO:0008006" key="17">
    <source>
        <dbReference type="Google" id="ProtNLM"/>
    </source>
</evidence>
<dbReference type="Pfam" id="PF13715">
    <property type="entry name" value="CarbopepD_reg_2"/>
    <property type="match status" value="1"/>
</dbReference>
<keyword evidence="7 10" id="KW-0472">Membrane</keyword>
<keyword evidence="3 10" id="KW-1134">Transmembrane beta strand</keyword>
<dbReference type="Gene3D" id="2.60.40.1120">
    <property type="entry name" value="Carboxypeptidase-like, regulatory domain"/>
    <property type="match status" value="1"/>
</dbReference>
<gene>
    <name evidence="15" type="ORF">CEE37_01800</name>
</gene>
<evidence type="ECO:0000256" key="5">
    <source>
        <dbReference type="ARBA" id="ARBA00022729"/>
    </source>
</evidence>
<proteinExistence type="inferred from homology"/>
<evidence type="ECO:0000256" key="4">
    <source>
        <dbReference type="ARBA" id="ARBA00022692"/>
    </source>
</evidence>
<dbReference type="InterPro" id="IPR012910">
    <property type="entry name" value="Plug_dom"/>
</dbReference>
<evidence type="ECO:0000313" key="15">
    <source>
        <dbReference type="EMBL" id="TKJ42440.1"/>
    </source>
</evidence>
<dbReference type="InterPro" id="IPR039426">
    <property type="entry name" value="TonB-dep_rcpt-like"/>
</dbReference>
<evidence type="ECO:0000256" key="11">
    <source>
        <dbReference type="RuleBase" id="RU003357"/>
    </source>
</evidence>
<dbReference type="EMBL" id="NJBN01000001">
    <property type="protein sequence ID" value="TKJ42440.1"/>
    <property type="molecule type" value="Genomic_DNA"/>
</dbReference>
<dbReference type="Gene3D" id="2.40.170.20">
    <property type="entry name" value="TonB-dependent receptor, beta-barrel domain"/>
    <property type="match status" value="1"/>
</dbReference>
<feature type="domain" description="TonB-dependent receptor-like beta-barrel" evidence="13">
    <location>
        <begin position="368"/>
        <end position="856"/>
    </location>
</feature>
<dbReference type="PANTHER" id="PTHR30069">
    <property type="entry name" value="TONB-DEPENDENT OUTER MEMBRANE RECEPTOR"/>
    <property type="match status" value="1"/>
</dbReference>
<evidence type="ECO:0000313" key="16">
    <source>
        <dbReference type="Proteomes" id="UP000319619"/>
    </source>
</evidence>
<accession>A0A532V5H5</accession>
<evidence type="ECO:0000256" key="2">
    <source>
        <dbReference type="ARBA" id="ARBA00022448"/>
    </source>
</evidence>
<dbReference type="PANTHER" id="PTHR30069:SF29">
    <property type="entry name" value="HEMOGLOBIN AND HEMOGLOBIN-HAPTOGLOBIN-BINDING PROTEIN 1-RELATED"/>
    <property type="match status" value="1"/>
</dbReference>
<feature type="signal peptide" evidence="12">
    <location>
        <begin position="1"/>
        <end position="26"/>
    </location>
</feature>
<evidence type="ECO:0000259" key="14">
    <source>
        <dbReference type="Pfam" id="PF07715"/>
    </source>
</evidence>
<dbReference type="InterPro" id="IPR000531">
    <property type="entry name" value="Beta-barrel_TonB"/>
</dbReference>